<dbReference type="Proteomes" id="UP001589709">
    <property type="component" value="Unassembled WGS sequence"/>
</dbReference>
<evidence type="ECO:0000313" key="2">
    <source>
        <dbReference type="Proteomes" id="UP001589709"/>
    </source>
</evidence>
<proteinExistence type="predicted"/>
<comment type="caution">
    <text evidence="1">The sequence shown here is derived from an EMBL/GenBank/DDBJ whole genome shotgun (WGS) entry which is preliminary data.</text>
</comment>
<organism evidence="1 2">
    <name type="scientific">Streptomyces cinereospinus</name>
    <dbReference type="NCBI Taxonomy" id="285561"/>
    <lineage>
        <taxon>Bacteria</taxon>
        <taxon>Bacillati</taxon>
        <taxon>Actinomycetota</taxon>
        <taxon>Actinomycetes</taxon>
        <taxon>Kitasatosporales</taxon>
        <taxon>Streptomycetaceae</taxon>
        <taxon>Streptomyces</taxon>
    </lineage>
</organism>
<sequence length="110" mass="12335">MSRSVSCPWSLDEESLHEDLRRPAVPFERFTEPGDLIRTVPHDVRDPLHHLGRHGVPRDAPDSLAQPLLCLAPQFHRTRFGLARGLAAGVTARRPCTVTAMRIRRDISAP</sequence>
<keyword evidence="2" id="KW-1185">Reference proteome</keyword>
<gene>
    <name evidence="1" type="ORF">ACFF45_26040</name>
</gene>
<accession>A0ABV5N744</accession>
<dbReference type="RefSeq" id="WP_381348893.1">
    <property type="nucleotide sequence ID" value="NZ_JBHMCY010000059.1"/>
</dbReference>
<name>A0ABV5N744_9ACTN</name>
<evidence type="ECO:0000313" key="1">
    <source>
        <dbReference type="EMBL" id="MFB9466077.1"/>
    </source>
</evidence>
<reference evidence="1 2" key="1">
    <citation type="submission" date="2024-09" db="EMBL/GenBank/DDBJ databases">
        <authorList>
            <person name="Sun Q."/>
            <person name="Mori K."/>
        </authorList>
    </citation>
    <scope>NUCLEOTIDE SEQUENCE [LARGE SCALE GENOMIC DNA]</scope>
    <source>
        <strain evidence="1 2">JCM 6917</strain>
    </source>
</reference>
<protein>
    <submittedName>
        <fullName evidence="1">Uncharacterized protein</fullName>
    </submittedName>
</protein>
<dbReference type="EMBL" id="JBHMCY010000059">
    <property type="protein sequence ID" value="MFB9466077.1"/>
    <property type="molecule type" value="Genomic_DNA"/>
</dbReference>